<evidence type="ECO:0000256" key="3">
    <source>
        <dbReference type="ARBA" id="ARBA00005631"/>
    </source>
</evidence>
<name>L0EVF7_LIBCB</name>
<comment type="pathway">
    <text evidence="2 9 10">Pyrimidine metabolism; UMP biosynthesis via de novo pathway; (S)-dihydroorotate from bicarbonate: step 3/3.</text>
</comment>
<feature type="binding site" description="via carbamate group" evidence="9">
    <location>
        <position position="99"/>
    </location>
    <ligand>
        <name>Zn(2+)</name>
        <dbReference type="ChEBI" id="CHEBI:29105"/>
        <label>2</label>
    </ligand>
</feature>
<dbReference type="CDD" id="cd01294">
    <property type="entry name" value="DHOase"/>
    <property type="match status" value="1"/>
</dbReference>
<dbReference type="NCBIfam" id="TIGR00856">
    <property type="entry name" value="pyrC_dimer"/>
    <property type="match status" value="1"/>
</dbReference>
<keyword evidence="7 9" id="KW-0862">Zinc</keyword>
<evidence type="ECO:0000256" key="7">
    <source>
        <dbReference type="ARBA" id="ARBA00022833"/>
    </source>
</evidence>
<dbReference type="Gene3D" id="3.20.20.140">
    <property type="entry name" value="Metal-dependent hydrolases"/>
    <property type="match status" value="1"/>
</dbReference>
<gene>
    <name evidence="9" type="primary">pyrC</name>
    <name evidence="12" type="ordered locus">B488_06510</name>
</gene>
<dbReference type="SUPFAM" id="SSF51556">
    <property type="entry name" value="Metallo-dependent hydrolases"/>
    <property type="match status" value="1"/>
</dbReference>
<dbReference type="KEGG" id="lcc:B488_06510"/>
<evidence type="ECO:0000256" key="5">
    <source>
        <dbReference type="ARBA" id="ARBA00022723"/>
    </source>
</evidence>
<dbReference type="PANTHER" id="PTHR43137:SF1">
    <property type="entry name" value="DIHYDROOROTASE"/>
    <property type="match status" value="1"/>
</dbReference>
<keyword evidence="5 9" id="KW-0479">Metal-binding</keyword>
<feature type="binding site" evidence="9">
    <location>
        <position position="15"/>
    </location>
    <ligand>
        <name>Zn(2+)</name>
        <dbReference type="ChEBI" id="CHEBI:29105"/>
        <label>1</label>
    </ligand>
</feature>
<proteinExistence type="inferred from homology"/>
<dbReference type="AlphaFoldDB" id="L0EVF7"/>
<dbReference type="HOGENOM" id="CLU_041558_1_0_5"/>
<feature type="binding site" description="via carbamate group" evidence="9">
    <location>
        <position position="99"/>
    </location>
    <ligand>
        <name>Zn(2+)</name>
        <dbReference type="ChEBI" id="CHEBI:29105"/>
        <label>1</label>
    </ligand>
</feature>
<comment type="similarity">
    <text evidence="3 9 10">Belongs to the metallo-dependent hydrolases superfamily. DHOase family. Class II DHOase subfamily.</text>
</comment>
<evidence type="ECO:0000256" key="4">
    <source>
        <dbReference type="ARBA" id="ARBA00012860"/>
    </source>
</evidence>
<evidence type="ECO:0000256" key="10">
    <source>
        <dbReference type="RuleBase" id="RU003440"/>
    </source>
</evidence>
<dbReference type="PATRIC" id="fig|1215343.11.peg.666"/>
<feature type="domain" description="Amidohydrolase-related" evidence="11">
    <location>
        <begin position="11"/>
        <end position="308"/>
    </location>
</feature>
<dbReference type="InterPro" id="IPR032466">
    <property type="entry name" value="Metal_Hydrolase"/>
</dbReference>
<dbReference type="PANTHER" id="PTHR43137">
    <property type="entry name" value="DIHYDROOROTASE"/>
    <property type="match status" value="1"/>
</dbReference>
<feature type="binding site" evidence="9">
    <location>
        <position position="41"/>
    </location>
    <ligand>
        <name>substrate</name>
    </ligand>
</feature>
<dbReference type="InterPro" id="IPR004721">
    <property type="entry name" value="DHOdimr"/>
</dbReference>
<dbReference type="HAMAP" id="MF_00219">
    <property type="entry name" value="PyrC_classII"/>
    <property type="match status" value="1"/>
</dbReference>
<comment type="catalytic activity">
    <reaction evidence="9 10">
        <text>(S)-dihydroorotate + H2O = N-carbamoyl-L-aspartate + H(+)</text>
        <dbReference type="Rhea" id="RHEA:24296"/>
        <dbReference type="ChEBI" id="CHEBI:15377"/>
        <dbReference type="ChEBI" id="CHEBI:15378"/>
        <dbReference type="ChEBI" id="CHEBI:30864"/>
        <dbReference type="ChEBI" id="CHEBI:32814"/>
        <dbReference type="EC" id="3.5.2.3"/>
    </reaction>
</comment>
<feature type="binding site" evidence="9">
    <location>
        <position position="136"/>
    </location>
    <ligand>
        <name>Zn(2+)</name>
        <dbReference type="ChEBI" id="CHEBI:29105"/>
        <label>2</label>
    </ligand>
</feature>
<feature type="modified residue" description="N6-carboxylysine" evidence="9">
    <location>
        <position position="99"/>
    </location>
</feature>
<dbReference type="eggNOG" id="COG0418">
    <property type="taxonomic scope" value="Bacteria"/>
</dbReference>
<dbReference type="GO" id="GO:0044205">
    <property type="term" value="P:'de novo' UMP biosynthetic process"/>
    <property type="evidence" value="ECO:0007669"/>
    <property type="project" value="UniProtKB-UniRule"/>
</dbReference>
<dbReference type="GO" id="GO:0006207">
    <property type="term" value="P:'de novo' pyrimidine nucleobase biosynthetic process"/>
    <property type="evidence" value="ECO:0007669"/>
    <property type="project" value="TreeGrafter"/>
</dbReference>
<dbReference type="UniPathway" id="UPA00070">
    <property type="reaction ID" value="UER00117"/>
</dbReference>
<dbReference type="STRING" id="1215343.B488_06510"/>
<feature type="binding site" evidence="9">
    <location>
        <position position="251"/>
    </location>
    <ligand>
        <name>substrate</name>
    </ligand>
</feature>
<feature type="binding site" evidence="9">
    <location>
        <position position="13"/>
    </location>
    <ligand>
        <name>Zn(2+)</name>
        <dbReference type="ChEBI" id="CHEBI:29105"/>
        <label>1</label>
    </ligand>
</feature>
<reference evidence="12 13" key="1">
    <citation type="journal article" date="2012" name="Stand. Genomic Sci.">
        <title>Complete genome sequence of Liberibacter crescens BT-1.</title>
        <authorList>
            <person name="Leonard M.T."/>
            <person name="Fagen J.R."/>
            <person name="Davis-Richardson A.G."/>
            <person name="Davis M.J."/>
            <person name="Triplett E.W."/>
        </authorList>
    </citation>
    <scope>NUCLEOTIDE SEQUENCE [LARGE SCALE GENOMIC DNA]</scope>
    <source>
        <strain evidence="12 13">BT-1</strain>
    </source>
</reference>
<dbReference type="Pfam" id="PF01979">
    <property type="entry name" value="Amidohydro_1"/>
    <property type="match status" value="1"/>
</dbReference>
<comment type="subunit">
    <text evidence="9">Homodimer.</text>
</comment>
<dbReference type="PROSITE" id="PS00482">
    <property type="entry name" value="DIHYDROOROTASE_1"/>
    <property type="match status" value="1"/>
</dbReference>
<dbReference type="GO" id="GO:0008270">
    <property type="term" value="F:zinc ion binding"/>
    <property type="evidence" value="ECO:0007669"/>
    <property type="project" value="UniProtKB-UniRule"/>
</dbReference>
<dbReference type="PIRSF" id="PIRSF001237">
    <property type="entry name" value="DHOdimr"/>
    <property type="match status" value="1"/>
</dbReference>
<dbReference type="InterPro" id="IPR006680">
    <property type="entry name" value="Amidohydro-rel"/>
</dbReference>
<evidence type="ECO:0000256" key="9">
    <source>
        <dbReference type="HAMAP-Rule" id="MF_00219"/>
    </source>
</evidence>
<feature type="binding site" evidence="9">
    <location>
        <position position="136"/>
    </location>
    <ligand>
        <name>substrate</name>
    </ligand>
</feature>
<evidence type="ECO:0000313" key="12">
    <source>
        <dbReference type="EMBL" id="AGA64643.1"/>
    </source>
</evidence>
<dbReference type="GO" id="GO:0005829">
    <property type="term" value="C:cytosol"/>
    <property type="evidence" value="ECO:0007669"/>
    <property type="project" value="TreeGrafter"/>
</dbReference>
<evidence type="ECO:0000313" key="13">
    <source>
        <dbReference type="Proteomes" id="UP000010799"/>
    </source>
</evidence>
<dbReference type="PROSITE" id="PS00483">
    <property type="entry name" value="DIHYDROOROTASE_2"/>
    <property type="match status" value="1"/>
</dbReference>
<evidence type="ECO:0000256" key="1">
    <source>
        <dbReference type="ARBA" id="ARBA00002368"/>
    </source>
</evidence>
<dbReference type="EMBL" id="CP003789">
    <property type="protein sequence ID" value="AGA64643.1"/>
    <property type="molecule type" value="Genomic_DNA"/>
</dbReference>
<organism evidence="12 13">
    <name type="scientific">Liberibacter crescens (strain BT-1)</name>
    <dbReference type="NCBI Taxonomy" id="1215343"/>
    <lineage>
        <taxon>Bacteria</taxon>
        <taxon>Pseudomonadati</taxon>
        <taxon>Pseudomonadota</taxon>
        <taxon>Alphaproteobacteria</taxon>
        <taxon>Hyphomicrobiales</taxon>
        <taxon>Rhizobiaceae</taxon>
        <taxon>Liberibacter</taxon>
    </lineage>
</organism>
<comment type="function">
    <text evidence="1 9">Catalyzes the reversible cyclization of carbamoyl aspartate to dihydroorotate.</text>
</comment>
<feature type="binding site" evidence="9">
    <location>
        <position position="174"/>
    </location>
    <ligand>
        <name>Zn(2+)</name>
        <dbReference type="ChEBI" id="CHEBI:29105"/>
        <label>2</label>
    </ligand>
</feature>
<sequence>MQSLIISFPDDWHLHLRDGEILRSVITDSSQHFKRALIMPNLIPPIITISDAKAYKKRIIDCLPDNHHFEPLLTLYLTEETNPDDMEEGARAGVIHAIKLYPANSTTNSFHGIHNIDKIMHLLERMEKIGLPLCIHGEIVNTDVDIFDRETVFIETVLDPLRKRFPGLKITLEHLTTSNSIDYILNSKENLAGSITAHHLIINRNALFINGINPHYYCLPIAKREKDRLALRKAAVSGDSRFFFGSDSAPHIDSMKECSSGCAGIYTAINALSCLAQVFEQENKLENLEAFISSNGASWYKMPLNTEKITLVRHHSPIDFPSKKQTNMGSITVFNPNMPLYWKVKN</sequence>
<feature type="binding site" evidence="9">
    <location>
        <position position="263"/>
    </location>
    <ligand>
        <name>substrate</name>
    </ligand>
</feature>
<accession>L0EVF7</accession>
<dbReference type="EC" id="3.5.2.3" evidence="4 9"/>
<evidence type="ECO:0000256" key="6">
    <source>
        <dbReference type="ARBA" id="ARBA00022801"/>
    </source>
</evidence>
<dbReference type="InterPro" id="IPR002195">
    <property type="entry name" value="Dihydroorotase_CS"/>
</dbReference>
<keyword evidence="6 9" id="KW-0378">Hydrolase</keyword>
<dbReference type="RefSeq" id="WP_015273070.1">
    <property type="nucleotide sequence ID" value="NC_019907.1"/>
</dbReference>
<evidence type="ECO:0000256" key="8">
    <source>
        <dbReference type="ARBA" id="ARBA00022975"/>
    </source>
</evidence>
<feature type="active site" evidence="9">
    <location>
        <position position="247"/>
    </location>
</feature>
<keyword evidence="13" id="KW-1185">Reference proteome</keyword>
<feature type="binding site" evidence="9">
    <location>
        <begin position="15"/>
        <end position="17"/>
    </location>
    <ligand>
        <name>substrate</name>
    </ligand>
</feature>
<feature type="binding site" evidence="9">
    <location>
        <position position="247"/>
    </location>
    <ligand>
        <name>Zn(2+)</name>
        <dbReference type="ChEBI" id="CHEBI:29105"/>
        <label>1</label>
    </ligand>
</feature>
<protein>
    <recommendedName>
        <fullName evidence="4 9">Dihydroorotase</fullName>
        <shortName evidence="9">DHOase</shortName>
        <ecNumber evidence="4 9">3.5.2.3</ecNumber>
    </recommendedName>
</protein>
<dbReference type="Proteomes" id="UP000010799">
    <property type="component" value="Chromosome"/>
</dbReference>
<feature type="binding site" evidence="9">
    <location>
        <position position="219"/>
    </location>
    <ligand>
        <name>substrate</name>
    </ligand>
</feature>
<dbReference type="GO" id="GO:0004151">
    <property type="term" value="F:dihydroorotase activity"/>
    <property type="evidence" value="ECO:0007669"/>
    <property type="project" value="UniProtKB-UniRule"/>
</dbReference>
<comment type="cofactor">
    <cofactor evidence="9 10">
        <name>Zn(2+)</name>
        <dbReference type="ChEBI" id="CHEBI:29105"/>
    </cofactor>
    <text evidence="9 10">Binds 2 Zn(2+) ions per subunit.</text>
</comment>
<evidence type="ECO:0000256" key="2">
    <source>
        <dbReference type="ARBA" id="ARBA00004880"/>
    </source>
</evidence>
<evidence type="ECO:0000259" key="11">
    <source>
        <dbReference type="Pfam" id="PF01979"/>
    </source>
</evidence>
<keyword evidence="8 9" id="KW-0665">Pyrimidine biosynthesis</keyword>